<keyword evidence="3" id="KW-1185">Reference proteome</keyword>
<keyword evidence="1" id="KW-0812">Transmembrane</keyword>
<evidence type="ECO:0000313" key="3">
    <source>
        <dbReference type="Proteomes" id="UP001460270"/>
    </source>
</evidence>
<dbReference type="Proteomes" id="UP001460270">
    <property type="component" value="Unassembled WGS sequence"/>
</dbReference>
<proteinExistence type="predicted"/>
<name>A0AAW0P0G3_9GOBI</name>
<dbReference type="EMBL" id="JBBPFD010000010">
    <property type="protein sequence ID" value="KAK7910193.1"/>
    <property type="molecule type" value="Genomic_DNA"/>
</dbReference>
<dbReference type="AlphaFoldDB" id="A0AAW0P0G3"/>
<sequence>MCQSFTRLMEVGRTQVFNASAVVTCRHRLHEVPDMETTMLALMLCLVLPTFAVDFPFALTMMDQSVDDKYDGCREKMIKKVENEDFPREMKNNWLFKNAWEKTKTLANQEIFQD</sequence>
<reference evidence="3" key="1">
    <citation type="submission" date="2024-04" db="EMBL/GenBank/DDBJ databases">
        <title>Salinicola lusitanus LLJ914,a marine bacterium isolated from the Okinawa Trough.</title>
        <authorList>
            <person name="Li J."/>
        </authorList>
    </citation>
    <scope>NUCLEOTIDE SEQUENCE [LARGE SCALE GENOMIC DNA]</scope>
</reference>
<dbReference type="SUPFAM" id="SSF56399">
    <property type="entry name" value="ADP-ribosylation"/>
    <property type="match status" value="1"/>
</dbReference>
<comment type="caution">
    <text evidence="2">The sequence shown here is derived from an EMBL/GenBank/DDBJ whole genome shotgun (WGS) entry which is preliminary data.</text>
</comment>
<dbReference type="Gene3D" id="3.90.176.10">
    <property type="entry name" value="Toxin ADP-ribosyltransferase, Chain A, domain 1"/>
    <property type="match status" value="1"/>
</dbReference>
<protein>
    <recommendedName>
        <fullName evidence="4">Mono(ADP-ribosyl)transferase</fullName>
    </recommendedName>
</protein>
<gene>
    <name evidence="2" type="ORF">WMY93_014877</name>
</gene>
<evidence type="ECO:0000256" key="1">
    <source>
        <dbReference type="SAM" id="Phobius"/>
    </source>
</evidence>
<evidence type="ECO:0008006" key="4">
    <source>
        <dbReference type="Google" id="ProtNLM"/>
    </source>
</evidence>
<evidence type="ECO:0000313" key="2">
    <source>
        <dbReference type="EMBL" id="KAK7910193.1"/>
    </source>
</evidence>
<keyword evidence="1" id="KW-1133">Transmembrane helix</keyword>
<organism evidence="2 3">
    <name type="scientific">Mugilogobius chulae</name>
    <name type="common">yellowstripe goby</name>
    <dbReference type="NCBI Taxonomy" id="88201"/>
    <lineage>
        <taxon>Eukaryota</taxon>
        <taxon>Metazoa</taxon>
        <taxon>Chordata</taxon>
        <taxon>Craniata</taxon>
        <taxon>Vertebrata</taxon>
        <taxon>Euteleostomi</taxon>
        <taxon>Actinopterygii</taxon>
        <taxon>Neopterygii</taxon>
        <taxon>Teleostei</taxon>
        <taxon>Neoteleostei</taxon>
        <taxon>Acanthomorphata</taxon>
        <taxon>Gobiaria</taxon>
        <taxon>Gobiiformes</taxon>
        <taxon>Gobioidei</taxon>
        <taxon>Gobiidae</taxon>
        <taxon>Gobionellinae</taxon>
        <taxon>Mugilogobius</taxon>
    </lineage>
</organism>
<accession>A0AAW0P0G3</accession>
<feature type="transmembrane region" description="Helical" evidence="1">
    <location>
        <begin position="39"/>
        <end position="59"/>
    </location>
</feature>
<keyword evidence="1" id="KW-0472">Membrane</keyword>